<protein>
    <submittedName>
        <fullName evidence="1">Uncharacterized protein</fullName>
    </submittedName>
</protein>
<evidence type="ECO:0000313" key="1">
    <source>
        <dbReference type="EMBL" id="GIY13526.1"/>
    </source>
</evidence>
<evidence type="ECO:0000313" key="2">
    <source>
        <dbReference type="Proteomes" id="UP001054837"/>
    </source>
</evidence>
<reference evidence="1 2" key="1">
    <citation type="submission" date="2021-06" db="EMBL/GenBank/DDBJ databases">
        <title>Caerostris darwini draft genome.</title>
        <authorList>
            <person name="Kono N."/>
            <person name="Arakawa K."/>
        </authorList>
    </citation>
    <scope>NUCLEOTIDE SEQUENCE [LARGE SCALE GENOMIC DNA]</scope>
</reference>
<gene>
    <name evidence="1" type="ORF">CDAR_68391</name>
</gene>
<name>A0AAV4QZM7_9ARAC</name>
<proteinExistence type="predicted"/>
<dbReference type="EMBL" id="BPLQ01005250">
    <property type="protein sequence ID" value="GIY13526.1"/>
    <property type="molecule type" value="Genomic_DNA"/>
</dbReference>
<dbReference type="Proteomes" id="UP001054837">
    <property type="component" value="Unassembled WGS sequence"/>
</dbReference>
<dbReference type="AlphaFoldDB" id="A0AAV4QZM7"/>
<accession>A0AAV4QZM7</accession>
<sequence length="109" mass="12262">MKNGSKSGFVFNFFILCERNNRSCGSCVVSLRELVASSVLAHFDPQQQDRNQYPCAPEDEATQNVRDTQRLAFFRRLLRAVRVVGENAVHPSVGQLCLDDVGQPVKQHI</sequence>
<comment type="caution">
    <text evidence="1">The sequence shown here is derived from an EMBL/GenBank/DDBJ whole genome shotgun (WGS) entry which is preliminary data.</text>
</comment>
<organism evidence="1 2">
    <name type="scientific">Caerostris darwini</name>
    <dbReference type="NCBI Taxonomy" id="1538125"/>
    <lineage>
        <taxon>Eukaryota</taxon>
        <taxon>Metazoa</taxon>
        <taxon>Ecdysozoa</taxon>
        <taxon>Arthropoda</taxon>
        <taxon>Chelicerata</taxon>
        <taxon>Arachnida</taxon>
        <taxon>Araneae</taxon>
        <taxon>Araneomorphae</taxon>
        <taxon>Entelegynae</taxon>
        <taxon>Araneoidea</taxon>
        <taxon>Araneidae</taxon>
        <taxon>Caerostris</taxon>
    </lineage>
</organism>
<keyword evidence="2" id="KW-1185">Reference proteome</keyword>